<keyword evidence="6 9" id="KW-1133">Transmembrane helix</keyword>
<dbReference type="InterPro" id="IPR001901">
    <property type="entry name" value="Translocase_SecE/Sec61-g"/>
</dbReference>
<organism evidence="10 11">
    <name type="scientific">Porphyromonas cangingivalis</name>
    <dbReference type="NCBI Taxonomy" id="36874"/>
    <lineage>
        <taxon>Bacteria</taxon>
        <taxon>Pseudomonadati</taxon>
        <taxon>Bacteroidota</taxon>
        <taxon>Bacteroidia</taxon>
        <taxon>Bacteroidales</taxon>
        <taxon>Porphyromonadaceae</taxon>
        <taxon>Porphyromonas</taxon>
    </lineage>
</organism>
<dbReference type="AlphaFoldDB" id="A0A1T4JNX4"/>
<gene>
    <name evidence="9" type="primary">secE</name>
    <name evidence="10" type="ORF">SAMN02745205_00203</name>
</gene>
<dbReference type="NCBIfam" id="TIGR00964">
    <property type="entry name" value="secE_bact"/>
    <property type="match status" value="1"/>
</dbReference>
<evidence type="ECO:0000256" key="7">
    <source>
        <dbReference type="ARBA" id="ARBA00023010"/>
    </source>
</evidence>
<dbReference type="GO" id="GO:0043952">
    <property type="term" value="P:protein transport by the Sec complex"/>
    <property type="evidence" value="ECO:0007669"/>
    <property type="project" value="UniProtKB-UniRule"/>
</dbReference>
<keyword evidence="5 9" id="KW-0653">Protein transport</keyword>
<feature type="transmembrane region" description="Helical" evidence="9">
    <location>
        <begin position="39"/>
        <end position="60"/>
    </location>
</feature>
<dbReference type="InterPro" id="IPR005807">
    <property type="entry name" value="SecE_bac"/>
</dbReference>
<comment type="function">
    <text evidence="9">Essential subunit of the Sec protein translocation channel SecYEG. Clamps together the 2 halves of SecY. May contact the channel plug during translocation.</text>
</comment>
<keyword evidence="3 9" id="KW-1003">Cell membrane</keyword>
<dbReference type="HAMAP" id="MF_00422">
    <property type="entry name" value="SecE"/>
    <property type="match status" value="1"/>
</dbReference>
<comment type="subcellular location">
    <subcellularLocation>
        <location evidence="9">Cell membrane</location>
        <topology evidence="9">Single-pass membrane protein</topology>
    </subcellularLocation>
    <subcellularLocation>
        <location evidence="1">Membrane</location>
    </subcellularLocation>
</comment>
<dbReference type="GO" id="GO:0065002">
    <property type="term" value="P:intracellular protein transmembrane transport"/>
    <property type="evidence" value="ECO:0007669"/>
    <property type="project" value="UniProtKB-UniRule"/>
</dbReference>
<dbReference type="GO" id="GO:0008320">
    <property type="term" value="F:protein transmembrane transporter activity"/>
    <property type="evidence" value="ECO:0007669"/>
    <property type="project" value="UniProtKB-UniRule"/>
</dbReference>
<dbReference type="GO" id="GO:0006605">
    <property type="term" value="P:protein targeting"/>
    <property type="evidence" value="ECO:0007669"/>
    <property type="project" value="UniProtKB-UniRule"/>
</dbReference>
<evidence type="ECO:0000313" key="11">
    <source>
        <dbReference type="Proteomes" id="UP000189956"/>
    </source>
</evidence>
<dbReference type="Pfam" id="PF00584">
    <property type="entry name" value="SecE"/>
    <property type="match status" value="1"/>
</dbReference>
<evidence type="ECO:0000256" key="5">
    <source>
        <dbReference type="ARBA" id="ARBA00022927"/>
    </source>
</evidence>
<evidence type="ECO:0000256" key="8">
    <source>
        <dbReference type="ARBA" id="ARBA00023136"/>
    </source>
</evidence>
<evidence type="ECO:0000256" key="1">
    <source>
        <dbReference type="ARBA" id="ARBA00004370"/>
    </source>
</evidence>
<accession>A0A1T4JNX4</accession>
<dbReference type="PANTHER" id="PTHR33910:SF1">
    <property type="entry name" value="PROTEIN TRANSLOCASE SUBUNIT SECE"/>
    <property type="match status" value="1"/>
</dbReference>
<evidence type="ECO:0000256" key="2">
    <source>
        <dbReference type="ARBA" id="ARBA00022448"/>
    </source>
</evidence>
<dbReference type="Proteomes" id="UP000189956">
    <property type="component" value="Unassembled WGS sequence"/>
</dbReference>
<sequence>MANPNAIEKKNVFVRLSSYLGECYNELRYKVSWPTAKELSNSAVIVLIASLIMSAFVFLVDQGFEVIIKQIYKLII</sequence>
<dbReference type="EMBL" id="FUWL01000003">
    <property type="protein sequence ID" value="SJZ31848.1"/>
    <property type="molecule type" value="Genomic_DNA"/>
</dbReference>
<keyword evidence="4 9" id="KW-0812">Transmembrane</keyword>
<dbReference type="GO" id="GO:0005886">
    <property type="term" value="C:plasma membrane"/>
    <property type="evidence" value="ECO:0007669"/>
    <property type="project" value="UniProtKB-SubCell"/>
</dbReference>
<evidence type="ECO:0000256" key="3">
    <source>
        <dbReference type="ARBA" id="ARBA00022475"/>
    </source>
</evidence>
<dbReference type="PANTHER" id="PTHR33910">
    <property type="entry name" value="PROTEIN TRANSLOCASE SUBUNIT SECE"/>
    <property type="match status" value="1"/>
</dbReference>
<evidence type="ECO:0000256" key="9">
    <source>
        <dbReference type="HAMAP-Rule" id="MF_00422"/>
    </source>
</evidence>
<protein>
    <recommendedName>
        <fullName evidence="9">Protein translocase subunit SecE</fullName>
    </recommendedName>
</protein>
<proteinExistence type="inferred from homology"/>
<dbReference type="RefSeq" id="WP_025836726.1">
    <property type="nucleotide sequence ID" value="NZ_CALTZT010000064.1"/>
</dbReference>
<comment type="similarity">
    <text evidence="9">Belongs to the SecE/SEC61-gamma family.</text>
</comment>
<dbReference type="GO" id="GO:0009306">
    <property type="term" value="P:protein secretion"/>
    <property type="evidence" value="ECO:0007669"/>
    <property type="project" value="UniProtKB-UniRule"/>
</dbReference>
<name>A0A1T4JNX4_PORCN</name>
<keyword evidence="2 9" id="KW-0813">Transport</keyword>
<dbReference type="Gene3D" id="1.20.5.1030">
    <property type="entry name" value="Preprotein translocase secy subunit"/>
    <property type="match status" value="1"/>
</dbReference>
<dbReference type="OrthoDB" id="9810735at2"/>
<keyword evidence="8 9" id="KW-0472">Membrane</keyword>
<comment type="subunit">
    <text evidence="9">Component of the Sec protein translocase complex. Heterotrimer consisting of SecY, SecE and SecG subunits. The heterotrimers can form oligomers, although 1 heterotrimer is thought to be able to translocate proteins. Interacts with the ribosome. Interacts with SecDF, and other proteins may be involved. Interacts with SecA.</text>
</comment>
<evidence type="ECO:0000313" key="10">
    <source>
        <dbReference type="EMBL" id="SJZ31848.1"/>
    </source>
</evidence>
<evidence type="ECO:0000256" key="4">
    <source>
        <dbReference type="ARBA" id="ARBA00022692"/>
    </source>
</evidence>
<evidence type="ECO:0000256" key="6">
    <source>
        <dbReference type="ARBA" id="ARBA00022989"/>
    </source>
</evidence>
<dbReference type="InterPro" id="IPR038379">
    <property type="entry name" value="SecE_sf"/>
</dbReference>
<reference evidence="10 11" key="1">
    <citation type="submission" date="2017-02" db="EMBL/GenBank/DDBJ databases">
        <authorList>
            <person name="Peterson S.W."/>
        </authorList>
    </citation>
    <scope>NUCLEOTIDE SEQUENCE [LARGE SCALE GENOMIC DNA]</scope>
    <source>
        <strain evidence="10 11">ATCC 700135</strain>
    </source>
</reference>
<keyword evidence="7 9" id="KW-0811">Translocation</keyword>